<protein>
    <submittedName>
        <fullName evidence="2">SDR family oxidoreductase</fullName>
    </submittedName>
</protein>
<accession>A0A6P2CAT4</accession>
<dbReference type="Pfam" id="PF13460">
    <property type="entry name" value="NAD_binding_10"/>
    <property type="match status" value="1"/>
</dbReference>
<dbReference type="InterPro" id="IPR016040">
    <property type="entry name" value="NAD(P)-bd_dom"/>
</dbReference>
<evidence type="ECO:0000313" key="3">
    <source>
        <dbReference type="Proteomes" id="UP000471120"/>
    </source>
</evidence>
<comment type="caution">
    <text evidence="2">The sequence shown here is derived from an EMBL/GenBank/DDBJ whole genome shotgun (WGS) entry which is preliminary data.</text>
</comment>
<organism evidence="2 3">
    <name type="scientific">Rhodococcus rhodnii</name>
    <dbReference type="NCBI Taxonomy" id="38312"/>
    <lineage>
        <taxon>Bacteria</taxon>
        <taxon>Bacillati</taxon>
        <taxon>Actinomycetota</taxon>
        <taxon>Actinomycetes</taxon>
        <taxon>Mycobacteriales</taxon>
        <taxon>Nocardiaceae</taxon>
        <taxon>Rhodococcus</taxon>
    </lineage>
</organism>
<proteinExistence type="predicted"/>
<dbReference type="InterPro" id="IPR051783">
    <property type="entry name" value="NAD(P)-dependent_oxidoreduct"/>
</dbReference>
<dbReference type="Proteomes" id="UP000471120">
    <property type="component" value="Unassembled WGS sequence"/>
</dbReference>
<dbReference type="InterPro" id="IPR036291">
    <property type="entry name" value="NAD(P)-bd_dom_sf"/>
</dbReference>
<dbReference type="PANTHER" id="PTHR48079">
    <property type="entry name" value="PROTEIN YEEZ"/>
    <property type="match status" value="1"/>
</dbReference>
<evidence type="ECO:0000313" key="2">
    <source>
        <dbReference type="EMBL" id="TXG89723.1"/>
    </source>
</evidence>
<dbReference type="PANTHER" id="PTHR48079:SF6">
    <property type="entry name" value="NAD(P)-BINDING DOMAIN-CONTAINING PROTEIN-RELATED"/>
    <property type="match status" value="1"/>
</dbReference>
<evidence type="ECO:0000259" key="1">
    <source>
        <dbReference type="Pfam" id="PF13460"/>
    </source>
</evidence>
<gene>
    <name evidence="2" type="ORF">DW322_05215</name>
</gene>
<dbReference type="InterPro" id="IPR021295">
    <property type="entry name" value="DUF2867"/>
</dbReference>
<dbReference type="RefSeq" id="WP_010836858.1">
    <property type="nucleotide sequence ID" value="NZ_QRCM01000001.1"/>
</dbReference>
<dbReference type="SUPFAM" id="SSF55961">
    <property type="entry name" value="Bet v1-like"/>
    <property type="match status" value="1"/>
</dbReference>
<dbReference type="GO" id="GO:0005737">
    <property type="term" value="C:cytoplasm"/>
    <property type="evidence" value="ECO:0007669"/>
    <property type="project" value="TreeGrafter"/>
</dbReference>
<feature type="domain" description="NAD(P)-binding" evidence="1">
    <location>
        <begin position="10"/>
        <end position="127"/>
    </location>
</feature>
<dbReference type="SUPFAM" id="SSF51735">
    <property type="entry name" value="NAD(P)-binding Rossmann-fold domains"/>
    <property type="match status" value="1"/>
</dbReference>
<dbReference type="CDD" id="cd05245">
    <property type="entry name" value="SDR_a2"/>
    <property type="match status" value="1"/>
</dbReference>
<dbReference type="AlphaFoldDB" id="A0A6P2CAT4"/>
<reference evidence="2 3" key="1">
    <citation type="submission" date="2018-07" db="EMBL/GenBank/DDBJ databases">
        <title>Genome sequence of Rhodococcus rhodnii ATCC 35071 from Rhodnius prolixus.</title>
        <authorList>
            <person name="Patel V."/>
            <person name="Vogel K.J."/>
        </authorList>
    </citation>
    <scope>NUCLEOTIDE SEQUENCE [LARGE SCALE GENOMIC DNA]</scope>
    <source>
        <strain evidence="2 3">ATCC 35071</strain>
    </source>
</reference>
<dbReference type="Pfam" id="PF11066">
    <property type="entry name" value="DUF2867"/>
    <property type="match status" value="1"/>
</dbReference>
<dbReference type="EMBL" id="QRCM01000001">
    <property type="protein sequence ID" value="TXG89723.1"/>
    <property type="molecule type" value="Genomic_DNA"/>
</dbReference>
<sequence length="493" mass="53473">MNGQRVLVTGATGYIGGRLVPRLLAAGHTVRVLARTPTKLQDVPWAGEVEIVQGDLGDVASLHPALRGIDVAYYLVHSMSGGDDFERQEAEDAENVAAVASAEHVGRIVYLGGLHADGEALSPHLRSRTRVGEILTASGVPTIVLQAGVVIGSGSASFEMMRHLSNRLPVMTTPKWVNKHIQPIAVRDVLHYLVAAADAPFTESRAYDIGGPDVLRYGEMMQIYADTAGLMTRRIVVLPVLTPRLAGLWIGLVTPIPRSIGRALIESLRSDAVMHEHDIDDVVPPPDGGLTPYRSAVSLALRRIDAGEVETTWAGASPDGAPSDPLPSDPQWAGESVYTDERSAECDADAAVLWDVVESIGGENGWYSFPLAWSVRGWLDRIVGGVGLTRGRRNPHRLNVGDPLDFWRVEAIERGSLLRLRAEMRAPGGAWLEWRVGELGDGRSRLDQRAIFFPRGIAGRAYWYGILPFHGVIFRGMITNITGAAERIANEEP</sequence>
<dbReference type="GO" id="GO:0004029">
    <property type="term" value="F:aldehyde dehydrogenase (NAD+) activity"/>
    <property type="evidence" value="ECO:0007669"/>
    <property type="project" value="TreeGrafter"/>
</dbReference>
<name>A0A6P2CAT4_9NOCA</name>
<dbReference type="Gene3D" id="3.40.50.720">
    <property type="entry name" value="NAD(P)-binding Rossmann-like Domain"/>
    <property type="match status" value="1"/>
</dbReference>